<evidence type="ECO:0000256" key="2">
    <source>
        <dbReference type="ARBA" id="ARBA00008873"/>
    </source>
</evidence>
<dbReference type="InterPro" id="IPR027469">
    <property type="entry name" value="Cation_efflux_TMD_sf"/>
</dbReference>
<dbReference type="SUPFAM" id="SSF161111">
    <property type="entry name" value="Cation efflux protein transmembrane domain-like"/>
    <property type="match status" value="1"/>
</dbReference>
<evidence type="ECO:0000313" key="12">
    <source>
        <dbReference type="EMBL" id="AKD05872.1"/>
    </source>
</evidence>
<keyword evidence="3" id="KW-0813">Transport</keyword>
<evidence type="ECO:0000256" key="1">
    <source>
        <dbReference type="ARBA" id="ARBA00004141"/>
    </source>
</evidence>
<feature type="transmembrane region" description="Helical" evidence="9">
    <location>
        <begin position="156"/>
        <end position="174"/>
    </location>
</feature>
<evidence type="ECO:0000259" key="10">
    <source>
        <dbReference type="Pfam" id="PF01545"/>
    </source>
</evidence>
<dbReference type="Proteomes" id="UP000033109">
    <property type="component" value="Chromosome"/>
</dbReference>
<evidence type="ECO:0000313" key="13">
    <source>
        <dbReference type="Proteomes" id="UP000033109"/>
    </source>
</evidence>
<comment type="subcellular location">
    <subcellularLocation>
        <location evidence="1">Membrane</location>
        <topology evidence="1">Multi-pass membrane protein</topology>
    </subcellularLocation>
</comment>
<keyword evidence="5" id="KW-0864">Zinc transport</keyword>
<protein>
    <recommendedName>
        <fullName evidence="14">Cobalt transporter</fullName>
    </recommendedName>
</protein>
<dbReference type="GO" id="GO:0005886">
    <property type="term" value="C:plasma membrane"/>
    <property type="evidence" value="ECO:0007669"/>
    <property type="project" value="TreeGrafter"/>
</dbReference>
<dbReference type="GO" id="GO:0005385">
    <property type="term" value="F:zinc ion transmembrane transporter activity"/>
    <property type="evidence" value="ECO:0007669"/>
    <property type="project" value="TreeGrafter"/>
</dbReference>
<evidence type="ECO:0000259" key="11">
    <source>
        <dbReference type="Pfam" id="PF16916"/>
    </source>
</evidence>
<keyword evidence="8 9" id="KW-0472">Membrane</keyword>
<dbReference type="InterPro" id="IPR027470">
    <property type="entry name" value="Cation_efflux_CTD"/>
</dbReference>
<dbReference type="InterPro" id="IPR036837">
    <property type="entry name" value="Cation_efflux_CTD_sf"/>
</dbReference>
<evidence type="ECO:0008006" key="14">
    <source>
        <dbReference type="Google" id="ProtNLM"/>
    </source>
</evidence>
<dbReference type="PANTHER" id="PTHR11562">
    <property type="entry name" value="CATION EFFLUX PROTEIN/ ZINC TRANSPORTER"/>
    <property type="match status" value="1"/>
</dbReference>
<dbReference type="SUPFAM" id="SSF160240">
    <property type="entry name" value="Cation efflux protein cytoplasmic domain-like"/>
    <property type="match status" value="1"/>
</dbReference>
<feature type="domain" description="Cation efflux protein transmembrane" evidence="10">
    <location>
        <begin position="17"/>
        <end position="205"/>
    </location>
</feature>
<gene>
    <name evidence="12" type="ORF">PKOR_20840</name>
</gene>
<feature type="transmembrane region" description="Helical" evidence="9">
    <location>
        <begin position="114"/>
        <end position="135"/>
    </location>
</feature>
<organism evidence="12 13">
    <name type="scientific">Pontibacter korlensis</name>
    <dbReference type="NCBI Taxonomy" id="400092"/>
    <lineage>
        <taxon>Bacteria</taxon>
        <taxon>Pseudomonadati</taxon>
        <taxon>Bacteroidota</taxon>
        <taxon>Cytophagia</taxon>
        <taxon>Cytophagales</taxon>
        <taxon>Hymenobacteraceae</taxon>
        <taxon>Pontibacter</taxon>
    </lineage>
</organism>
<keyword evidence="5" id="KW-0862">Zinc</keyword>
<dbReference type="AlphaFoldDB" id="A0A0E3UZB3"/>
<dbReference type="RefSeq" id="WP_046314720.1">
    <property type="nucleotide sequence ID" value="NZ_CBCSCY010000055.1"/>
</dbReference>
<dbReference type="Gene3D" id="1.20.1510.10">
    <property type="entry name" value="Cation efflux protein transmembrane domain"/>
    <property type="match status" value="1"/>
</dbReference>
<dbReference type="PANTHER" id="PTHR11562:SF17">
    <property type="entry name" value="RE54080P-RELATED"/>
    <property type="match status" value="1"/>
</dbReference>
<dbReference type="EMBL" id="CP009621">
    <property type="protein sequence ID" value="AKD05872.1"/>
    <property type="molecule type" value="Genomic_DNA"/>
</dbReference>
<keyword evidence="6 9" id="KW-1133">Transmembrane helix</keyword>
<sequence length="293" mass="32174">MAHTCGHHHHHATGNIKFAFFLNLGFAVLELIGGFFVNSVAIMSDALHDFGDAFTLGVSYFLQRKSEQGADENYTYGYKRYSVAGALLTALILIGGSGFVLAEATERLLNPTMLNPYGMLLFALLGVAVNGAAFFRLRGGHHLNQRAVSLHMLEDLLGWVAVLVVSVVLMFFPLPWLDPLLSIGISLFMLFNALKNAWASIKVLLQVNPLAPKLDKVKEQLLNLESVADVHALRVWSLDGEHHVLTAHVVSKGCYMPEAGAGLKQQIRSILQGFGISDATLELERQEELCSYK</sequence>
<dbReference type="HOGENOM" id="CLU_013430_0_0_10"/>
<reference evidence="12 13" key="1">
    <citation type="journal article" date="2015" name="Sci. Rep.">
        <title>Unraveling adaptation of Pontibacter korlensis to radiation and infertility in desert through complete genome and comparative transcriptomic analysis.</title>
        <authorList>
            <person name="Dai J."/>
            <person name="Dai W."/>
            <person name="Qiu C."/>
            <person name="Yang Z."/>
            <person name="Zhang Y."/>
            <person name="Zhou M."/>
            <person name="Zhang L."/>
            <person name="Fang C."/>
            <person name="Gao Q."/>
            <person name="Yang Q."/>
            <person name="Li X."/>
            <person name="Wang Z."/>
            <person name="Wang Z."/>
            <person name="Jia Z."/>
            <person name="Chen X."/>
        </authorList>
    </citation>
    <scope>NUCLEOTIDE SEQUENCE [LARGE SCALE GENOMIC DNA]</scope>
    <source>
        <strain evidence="12 13">X14-1T</strain>
    </source>
</reference>
<dbReference type="Pfam" id="PF01545">
    <property type="entry name" value="Cation_efflux"/>
    <property type="match status" value="1"/>
</dbReference>
<feature type="transmembrane region" description="Helical" evidence="9">
    <location>
        <begin position="18"/>
        <end position="37"/>
    </location>
</feature>
<evidence type="ECO:0000256" key="8">
    <source>
        <dbReference type="ARBA" id="ARBA00023136"/>
    </source>
</evidence>
<evidence type="ECO:0000256" key="6">
    <source>
        <dbReference type="ARBA" id="ARBA00022989"/>
    </source>
</evidence>
<feature type="domain" description="Cation efflux protein cytoplasmic" evidence="11">
    <location>
        <begin position="213"/>
        <end position="282"/>
    </location>
</feature>
<evidence type="ECO:0000256" key="9">
    <source>
        <dbReference type="SAM" id="Phobius"/>
    </source>
</evidence>
<dbReference type="OrthoDB" id="9809646at2"/>
<dbReference type="Pfam" id="PF16916">
    <property type="entry name" value="ZT_dimer"/>
    <property type="match status" value="1"/>
</dbReference>
<dbReference type="InterPro" id="IPR002524">
    <property type="entry name" value="Cation_efflux"/>
</dbReference>
<keyword evidence="13" id="KW-1185">Reference proteome</keyword>
<feature type="transmembrane region" description="Helical" evidence="9">
    <location>
        <begin position="81"/>
        <end position="102"/>
    </location>
</feature>
<keyword evidence="7" id="KW-0406">Ion transport</keyword>
<evidence type="ECO:0000256" key="4">
    <source>
        <dbReference type="ARBA" id="ARBA00022692"/>
    </source>
</evidence>
<dbReference type="InterPro" id="IPR050681">
    <property type="entry name" value="CDF/SLC30A"/>
</dbReference>
<comment type="similarity">
    <text evidence="2">Belongs to the cation diffusion facilitator (CDF) transporter (TC 2.A.4) family. SLC30A subfamily.</text>
</comment>
<keyword evidence="4 9" id="KW-0812">Transmembrane</keyword>
<evidence type="ECO:0000256" key="3">
    <source>
        <dbReference type="ARBA" id="ARBA00022448"/>
    </source>
</evidence>
<evidence type="ECO:0000256" key="7">
    <source>
        <dbReference type="ARBA" id="ARBA00023065"/>
    </source>
</evidence>
<dbReference type="STRING" id="400092.PKOR_20840"/>
<evidence type="ECO:0000256" key="5">
    <source>
        <dbReference type="ARBA" id="ARBA00022906"/>
    </source>
</evidence>
<proteinExistence type="inferred from homology"/>
<name>A0A0E3UZB3_9BACT</name>
<accession>A0A0E3UZB3</accession>
<dbReference type="NCBIfam" id="TIGR01297">
    <property type="entry name" value="CDF"/>
    <property type="match status" value="1"/>
</dbReference>
<dbReference type="KEGG" id="pko:PKOR_20840"/>
<dbReference type="InterPro" id="IPR058533">
    <property type="entry name" value="Cation_efflux_TM"/>
</dbReference>
<dbReference type="PATRIC" id="fig|400092.3.peg.4583"/>